<dbReference type="Proteomes" id="UP001596270">
    <property type="component" value="Unassembled WGS sequence"/>
</dbReference>
<evidence type="ECO:0000256" key="3">
    <source>
        <dbReference type="ARBA" id="ARBA00022475"/>
    </source>
</evidence>
<evidence type="ECO:0000256" key="4">
    <source>
        <dbReference type="ARBA" id="ARBA00022519"/>
    </source>
</evidence>
<name>A0ABW1TX37_9BURK</name>
<feature type="transmembrane region" description="Helical" evidence="8">
    <location>
        <begin position="255"/>
        <end position="278"/>
    </location>
</feature>
<dbReference type="PANTHER" id="PTHR43045:SF1">
    <property type="entry name" value="SHIKIMATE TRANSPORTER"/>
    <property type="match status" value="1"/>
</dbReference>
<comment type="subcellular location">
    <subcellularLocation>
        <location evidence="1">Cell inner membrane</location>
        <topology evidence="1">Multi-pass membrane protein</topology>
    </subcellularLocation>
</comment>
<evidence type="ECO:0000313" key="10">
    <source>
        <dbReference type="EMBL" id="MFC6281838.1"/>
    </source>
</evidence>
<evidence type="ECO:0000313" key="11">
    <source>
        <dbReference type="Proteomes" id="UP001596270"/>
    </source>
</evidence>
<evidence type="ECO:0000256" key="7">
    <source>
        <dbReference type="ARBA" id="ARBA00023136"/>
    </source>
</evidence>
<evidence type="ECO:0000256" key="5">
    <source>
        <dbReference type="ARBA" id="ARBA00022692"/>
    </source>
</evidence>
<evidence type="ECO:0000256" key="1">
    <source>
        <dbReference type="ARBA" id="ARBA00004429"/>
    </source>
</evidence>
<dbReference type="InterPro" id="IPR020846">
    <property type="entry name" value="MFS_dom"/>
</dbReference>
<evidence type="ECO:0000259" key="9">
    <source>
        <dbReference type="PROSITE" id="PS50850"/>
    </source>
</evidence>
<feature type="transmembrane region" description="Helical" evidence="8">
    <location>
        <begin position="166"/>
        <end position="189"/>
    </location>
</feature>
<dbReference type="SUPFAM" id="SSF103473">
    <property type="entry name" value="MFS general substrate transporter"/>
    <property type="match status" value="1"/>
</dbReference>
<feature type="transmembrane region" description="Helical" evidence="8">
    <location>
        <begin position="100"/>
        <end position="119"/>
    </location>
</feature>
<comment type="caution">
    <text evidence="10">The sequence shown here is derived from an EMBL/GenBank/DDBJ whole genome shotgun (WGS) entry which is preliminary data.</text>
</comment>
<evidence type="ECO:0000256" key="6">
    <source>
        <dbReference type="ARBA" id="ARBA00022989"/>
    </source>
</evidence>
<dbReference type="NCBIfam" id="TIGR00883">
    <property type="entry name" value="2A0106"/>
    <property type="match status" value="1"/>
</dbReference>
<feature type="transmembrane region" description="Helical" evidence="8">
    <location>
        <begin position="415"/>
        <end position="434"/>
    </location>
</feature>
<feature type="transmembrane region" description="Helical" evidence="8">
    <location>
        <begin position="321"/>
        <end position="340"/>
    </location>
</feature>
<reference evidence="11" key="1">
    <citation type="journal article" date="2019" name="Int. J. Syst. Evol. Microbiol.">
        <title>The Global Catalogue of Microorganisms (GCM) 10K type strain sequencing project: providing services to taxonomists for standard genome sequencing and annotation.</title>
        <authorList>
            <consortium name="The Broad Institute Genomics Platform"/>
            <consortium name="The Broad Institute Genome Sequencing Center for Infectious Disease"/>
            <person name="Wu L."/>
            <person name="Ma J."/>
        </authorList>
    </citation>
    <scope>NUCLEOTIDE SEQUENCE [LARGE SCALE GENOMIC DNA]</scope>
    <source>
        <strain evidence="11">CCUG 39402</strain>
    </source>
</reference>
<accession>A0ABW1TX37</accession>
<keyword evidence="2" id="KW-0813">Transport</keyword>
<dbReference type="Gene3D" id="1.20.1250.20">
    <property type="entry name" value="MFS general substrate transporter like domains"/>
    <property type="match status" value="2"/>
</dbReference>
<organism evidence="10 11">
    <name type="scientific">Polaromonas aquatica</name>
    <dbReference type="NCBI Taxonomy" id="332657"/>
    <lineage>
        <taxon>Bacteria</taxon>
        <taxon>Pseudomonadati</taxon>
        <taxon>Pseudomonadota</taxon>
        <taxon>Betaproteobacteria</taxon>
        <taxon>Burkholderiales</taxon>
        <taxon>Comamonadaceae</taxon>
        <taxon>Polaromonas</taxon>
    </lineage>
</organism>
<protein>
    <submittedName>
        <fullName evidence="10">MFS transporter</fullName>
    </submittedName>
</protein>
<keyword evidence="6 8" id="KW-1133">Transmembrane helix</keyword>
<keyword evidence="7 8" id="KW-0472">Membrane</keyword>
<feature type="transmembrane region" description="Helical" evidence="8">
    <location>
        <begin position="346"/>
        <end position="373"/>
    </location>
</feature>
<feature type="transmembrane region" description="Helical" evidence="8">
    <location>
        <begin position="201"/>
        <end position="220"/>
    </location>
</feature>
<proteinExistence type="predicted"/>
<feature type="transmembrane region" description="Helical" evidence="8">
    <location>
        <begin position="290"/>
        <end position="309"/>
    </location>
</feature>
<feature type="transmembrane region" description="Helical" evidence="8">
    <location>
        <begin position="66"/>
        <end position="88"/>
    </location>
</feature>
<dbReference type="InterPro" id="IPR005828">
    <property type="entry name" value="MFS_sugar_transport-like"/>
</dbReference>
<dbReference type="Pfam" id="PF00083">
    <property type="entry name" value="Sugar_tr"/>
    <property type="match status" value="2"/>
</dbReference>
<dbReference type="RefSeq" id="WP_371438559.1">
    <property type="nucleotide sequence ID" value="NZ_JBHSRS010000018.1"/>
</dbReference>
<feature type="transmembrane region" description="Helical" evidence="8">
    <location>
        <begin position="27"/>
        <end position="54"/>
    </location>
</feature>
<feature type="transmembrane region" description="Helical" evidence="8">
    <location>
        <begin position="385"/>
        <end position="409"/>
    </location>
</feature>
<dbReference type="InterPro" id="IPR004736">
    <property type="entry name" value="MHS_symport"/>
</dbReference>
<sequence length="443" mass="47071">MLQTAAAPAQASALTGRSAKADASPRTVAIACLIGATIEWFDFFIYGTAAALIFSTQFFPKTSELAGTLAAFSTFAIGFFARPIGGLVMGHFGDRIGRKAMLVLSLLMMGVGTFAIGLLPTYAQIGIWAPVLLVLLRICQGFGVGGEWSGAILMAVEHAPPEKRGFYGGFPQLGVAAGLVLANAVFLGIGLALTEQQFQTWGWRIPFLFSIVLVGIGLYVRHKVSESPIFEKARKHGEAVKTPLVEIFRKHKKPVITSALACLAQNGMGYIVLVYMLSYGTTKLGLPRSTMLSFIIAANLLEIVATLYFAKLSDRIGRRKVMMGGTGIGVLWALAFFPVVDTAIPALVFIAIAGARLCIAAMYGPMAALFCELFEPKVRFSGTSLGYQMGSIIGGALAPFFAALLLVATGTSFSISLYMAALCLISFLAIFSIAEAKQWGGKG</sequence>
<keyword evidence="11" id="KW-1185">Reference proteome</keyword>
<feature type="domain" description="Major facilitator superfamily (MFS) profile" evidence="9">
    <location>
        <begin position="28"/>
        <end position="438"/>
    </location>
</feature>
<keyword evidence="4" id="KW-0997">Cell inner membrane</keyword>
<evidence type="ECO:0000256" key="2">
    <source>
        <dbReference type="ARBA" id="ARBA00022448"/>
    </source>
</evidence>
<evidence type="ECO:0000256" key="8">
    <source>
        <dbReference type="SAM" id="Phobius"/>
    </source>
</evidence>
<dbReference type="InterPro" id="IPR036259">
    <property type="entry name" value="MFS_trans_sf"/>
</dbReference>
<dbReference type="PROSITE" id="PS50850">
    <property type="entry name" value="MFS"/>
    <property type="match status" value="1"/>
</dbReference>
<keyword evidence="5 8" id="KW-0812">Transmembrane</keyword>
<keyword evidence="3" id="KW-1003">Cell membrane</keyword>
<gene>
    <name evidence="10" type="ORF">ACFQND_11395</name>
</gene>
<dbReference type="PANTHER" id="PTHR43045">
    <property type="entry name" value="SHIKIMATE TRANSPORTER"/>
    <property type="match status" value="1"/>
</dbReference>
<dbReference type="EMBL" id="JBHSRS010000018">
    <property type="protein sequence ID" value="MFC6281838.1"/>
    <property type="molecule type" value="Genomic_DNA"/>
</dbReference>
<dbReference type="CDD" id="cd17369">
    <property type="entry name" value="MFS_ShiA_like"/>
    <property type="match status" value="1"/>
</dbReference>